<dbReference type="GO" id="GO:0016020">
    <property type="term" value="C:membrane"/>
    <property type="evidence" value="ECO:0007669"/>
    <property type="project" value="UniProtKB-SubCell"/>
</dbReference>
<dbReference type="PANTHER" id="PTHR31652">
    <property type="entry name" value="LIMR FAMILY PROTEIN DDB_G0283707-RELATED"/>
    <property type="match status" value="1"/>
</dbReference>
<evidence type="ECO:0000256" key="2">
    <source>
        <dbReference type="ARBA" id="ARBA00022692"/>
    </source>
</evidence>
<feature type="transmembrane region" description="Helical" evidence="5">
    <location>
        <begin position="212"/>
        <end position="245"/>
    </location>
</feature>
<feature type="transmembrane region" description="Helical" evidence="5">
    <location>
        <begin position="341"/>
        <end position="363"/>
    </location>
</feature>
<proteinExistence type="predicted"/>
<accession>A0A7R9Y953</accession>
<feature type="transmembrane region" description="Helical" evidence="5">
    <location>
        <begin position="132"/>
        <end position="154"/>
    </location>
</feature>
<keyword evidence="2 5" id="KW-0812">Transmembrane</keyword>
<name>A0A7R9Y953_9STRA</name>
<dbReference type="AlphaFoldDB" id="A0A7R9Y953"/>
<evidence type="ECO:0000256" key="1">
    <source>
        <dbReference type="ARBA" id="ARBA00004141"/>
    </source>
</evidence>
<organism evidence="6">
    <name type="scientific">Pinguiococcus pyrenoidosus</name>
    <dbReference type="NCBI Taxonomy" id="172671"/>
    <lineage>
        <taxon>Eukaryota</taxon>
        <taxon>Sar</taxon>
        <taxon>Stramenopiles</taxon>
        <taxon>Ochrophyta</taxon>
        <taxon>Pinguiophyceae</taxon>
        <taxon>Pinguiochrysidales</taxon>
        <taxon>Pinguiochrysidaceae</taxon>
        <taxon>Pinguiococcus</taxon>
    </lineage>
</organism>
<evidence type="ECO:0000256" key="3">
    <source>
        <dbReference type="ARBA" id="ARBA00022989"/>
    </source>
</evidence>
<feature type="transmembrane region" description="Helical" evidence="5">
    <location>
        <begin position="484"/>
        <end position="502"/>
    </location>
</feature>
<dbReference type="PANTHER" id="PTHR31652:SF0">
    <property type="entry name" value="LIMR FAMILY PROTEIN DDB_G0283707-RELATED"/>
    <property type="match status" value="1"/>
</dbReference>
<dbReference type="InterPro" id="IPR006876">
    <property type="entry name" value="LMBR1-like_membr_prot"/>
</dbReference>
<feature type="transmembrane region" description="Helical" evidence="5">
    <location>
        <begin position="383"/>
        <end position="407"/>
    </location>
</feature>
<evidence type="ECO:0000256" key="4">
    <source>
        <dbReference type="ARBA" id="ARBA00023136"/>
    </source>
</evidence>
<feature type="transmembrane region" description="Helical" evidence="5">
    <location>
        <begin position="427"/>
        <end position="446"/>
    </location>
</feature>
<protein>
    <submittedName>
        <fullName evidence="6">Uncharacterized protein</fullName>
    </submittedName>
</protein>
<feature type="transmembrane region" description="Helical" evidence="5">
    <location>
        <begin position="87"/>
        <end position="111"/>
    </location>
</feature>
<gene>
    <name evidence="6" type="ORF">PPYR1160_LOCUS3188</name>
</gene>
<comment type="subcellular location">
    <subcellularLocation>
        <location evidence="1">Membrane</location>
        <topology evidence="1">Multi-pass membrane protein</topology>
    </subcellularLocation>
</comment>
<evidence type="ECO:0000313" key="6">
    <source>
        <dbReference type="EMBL" id="CAD8253696.1"/>
    </source>
</evidence>
<sequence>MALDIFIIIFLVVVTIAFTIGNVYLIVEWQHPADKNQAYAPKVLCVFGLLLIQITILLLPLDVQNSSGEVGCAQGFNSDCGDLNMRLAWFILYCIMAFLVIIVFPFAIFYYEADDGLEKTRSPLCSAVTYTFFTLAIALVILLCMFFFIGITQIPVREHSVNLSAFQDVPITSGCLSDIVRCTMTNTDDVTGNASFSESDETVELPVSFPVYLIALMAFVGYFFFVIFGGVGMAALPIDLILSYVYRPKRIDQRRFREEEKGIQKRSKDLIEIAQLLKKERSEFAKSGHSMWEKRKRRQQDTITINKFKQMVYILEQDYETLKLSFANHKKFNPLIPYMQLVAGVLSCVFSLLWILQIILFILVEPPATAFLNEYFEWYDQFFPLFGILSVALFALYLMCAVVKGCFKIGVRCFCIELHPMKYNATYMNSFLFNIGLLLLCSIPVVHFSTEAFSAYAANTDAANIFNGQIRYMVFFTYFFAEKVFIYIFLILSCLSLVYLLYKPRDTPASAVEMKAVLARNSRPTSRL</sequence>
<evidence type="ECO:0000256" key="5">
    <source>
        <dbReference type="SAM" id="Phobius"/>
    </source>
</evidence>
<keyword evidence="4 5" id="KW-0472">Membrane</keyword>
<feature type="transmembrane region" description="Helical" evidence="5">
    <location>
        <begin position="6"/>
        <end position="27"/>
    </location>
</feature>
<feature type="transmembrane region" description="Helical" evidence="5">
    <location>
        <begin position="39"/>
        <end position="59"/>
    </location>
</feature>
<reference evidence="6" key="1">
    <citation type="submission" date="2021-01" db="EMBL/GenBank/DDBJ databases">
        <authorList>
            <person name="Corre E."/>
            <person name="Pelletier E."/>
            <person name="Niang G."/>
            <person name="Scheremetjew M."/>
            <person name="Finn R."/>
            <person name="Kale V."/>
            <person name="Holt S."/>
            <person name="Cochrane G."/>
            <person name="Meng A."/>
            <person name="Brown T."/>
            <person name="Cohen L."/>
        </authorList>
    </citation>
    <scope>NUCLEOTIDE SEQUENCE</scope>
    <source>
        <strain evidence="6">CCMP2078</strain>
    </source>
</reference>
<dbReference type="Pfam" id="PF04791">
    <property type="entry name" value="LMBR1"/>
    <property type="match status" value="1"/>
</dbReference>
<keyword evidence="3 5" id="KW-1133">Transmembrane helix</keyword>
<dbReference type="EMBL" id="HBEA01004211">
    <property type="protein sequence ID" value="CAD8253696.1"/>
    <property type="molecule type" value="Transcribed_RNA"/>
</dbReference>